<feature type="domain" description="START" evidence="3">
    <location>
        <begin position="335"/>
        <end position="490"/>
    </location>
</feature>
<feature type="transmembrane region" description="Helical" evidence="2">
    <location>
        <begin position="184"/>
        <end position="204"/>
    </location>
</feature>
<protein>
    <recommendedName>
        <fullName evidence="3">START domain-containing protein</fullName>
    </recommendedName>
</protein>
<name>A0A9W6ZUL6_9STRA</name>
<sequence length="630" mass="70653">MAKYSKRVSRENLKKFADLAWSAFLILTYIVFASVSTTVFDTFNCSKIGDDPHVWLARDHSIDCKSPLHIKYKTYATVMVFVYPLGIPALYATVLFRSRTRLMSVDRDFDPTIQKLGFLWQNYEVDKWWFELFECGRRLGMSGVLVFVAQGTASQIVVGMLISVITTGLYIHWRPFEQESDDDLAIVTQVSLFFTLLAALLKKVEVDKTDQYNEQVFGYMLIVVNCSSIALIILSQFSKPIHFWVDAVIGRRHSHEGVLRGMNKEQKKGRDGLIQHFLRVAKSSVDEAGWESYTRRSEKWIDFLEYSGATVERRCSTGNGPIDETRAVFVIDCCDFKKVKNWVLNKEKDLRHGVIECHDVVRESKSARPPEKIEYMARKMKGIFSNRDYLVEHFEGTAEDGGWYSVKRSIADIKLYSLKRSYSAKRVRAEVLYQGWLVHDLGEGEGARVTYLENVDPGGILKGLIVNKTLPKLLRDTIDDLLAHLEEEGVDKAFRMFDDGEGEEEGLEIKMVTKKMVQEGGGIEGGLVLGGCWGPGGRGPKNPLLLNKTTANPKLNVRVNSKGLLDVGKGKGKGKAKGAPFFDSTAKPNFHNSTATCTHIHNPTASHVLSSTATNKPTISSPRTASAGAH</sequence>
<feature type="transmembrane region" description="Helical" evidence="2">
    <location>
        <begin position="216"/>
        <end position="234"/>
    </location>
</feature>
<dbReference type="InterPro" id="IPR023393">
    <property type="entry name" value="START-like_dom_sf"/>
</dbReference>
<organism evidence="4 5">
    <name type="scientific">Triparma laevis f. inornata</name>
    <dbReference type="NCBI Taxonomy" id="1714386"/>
    <lineage>
        <taxon>Eukaryota</taxon>
        <taxon>Sar</taxon>
        <taxon>Stramenopiles</taxon>
        <taxon>Ochrophyta</taxon>
        <taxon>Bolidophyceae</taxon>
        <taxon>Parmales</taxon>
        <taxon>Triparmaceae</taxon>
        <taxon>Triparma</taxon>
    </lineage>
</organism>
<reference evidence="5" key="1">
    <citation type="journal article" date="2023" name="Commun. Biol.">
        <title>Genome analysis of Parmales, the sister group of diatoms, reveals the evolutionary specialization of diatoms from phago-mixotrophs to photoautotrophs.</title>
        <authorList>
            <person name="Ban H."/>
            <person name="Sato S."/>
            <person name="Yoshikawa S."/>
            <person name="Yamada K."/>
            <person name="Nakamura Y."/>
            <person name="Ichinomiya M."/>
            <person name="Sato N."/>
            <person name="Blanc-Mathieu R."/>
            <person name="Endo H."/>
            <person name="Kuwata A."/>
            <person name="Ogata H."/>
        </authorList>
    </citation>
    <scope>NUCLEOTIDE SEQUENCE [LARGE SCALE GENOMIC DNA]</scope>
</reference>
<dbReference type="PROSITE" id="PS50848">
    <property type="entry name" value="START"/>
    <property type="match status" value="1"/>
</dbReference>
<dbReference type="Pfam" id="PF06011">
    <property type="entry name" value="TRP"/>
    <property type="match status" value="1"/>
</dbReference>
<proteinExistence type="predicted"/>
<feature type="transmembrane region" description="Helical" evidence="2">
    <location>
        <begin position="144"/>
        <end position="172"/>
    </location>
</feature>
<evidence type="ECO:0000259" key="3">
    <source>
        <dbReference type="PROSITE" id="PS50848"/>
    </source>
</evidence>
<evidence type="ECO:0000313" key="5">
    <source>
        <dbReference type="Proteomes" id="UP001162640"/>
    </source>
</evidence>
<feature type="region of interest" description="Disordered" evidence="1">
    <location>
        <begin position="608"/>
        <end position="630"/>
    </location>
</feature>
<keyword evidence="2" id="KW-0812">Transmembrane</keyword>
<dbReference type="Gene3D" id="3.30.530.20">
    <property type="match status" value="1"/>
</dbReference>
<evidence type="ECO:0000313" key="4">
    <source>
        <dbReference type="EMBL" id="GMH57413.1"/>
    </source>
</evidence>
<gene>
    <name evidence="4" type="ORF">TL16_g02375</name>
</gene>
<dbReference type="SUPFAM" id="SSF55961">
    <property type="entry name" value="Bet v1-like"/>
    <property type="match status" value="1"/>
</dbReference>
<feature type="compositionally biased region" description="Polar residues" evidence="1">
    <location>
        <begin position="608"/>
        <end position="624"/>
    </location>
</feature>
<keyword evidence="2" id="KW-0472">Membrane</keyword>
<dbReference type="PANTHER" id="PTHR11319:SF35">
    <property type="entry name" value="OUTER MEMBRANE PROTEIN PMPC-RELATED"/>
    <property type="match status" value="1"/>
</dbReference>
<feature type="transmembrane region" description="Helical" evidence="2">
    <location>
        <begin position="21"/>
        <end position="40"/>
    </location>
</feature>
<dbReference type="InterPro" id="IPR010308">
    <property type="entry name" value="TRP_C"/>
</dbReference>
<dbReference type="InterPro" id="IPR002913">
    <property type="entry name" value="START_lipid-bd_dom"/>
</dbReference>
<accession>A0A9W6ZUL6</accession>
<evidence type="ECO:0000256" key="1">
    <source>
        <dbReference type="SAM" id="MobiDB-lite"/>
    </source>
</evidence>
<dbReference type="EMBL" id="BLQM01000057">
    <property type="protein sequence ID" value="GMH57413.1"/>
    <property type="molecule type" value="Genomic_DNA"/>
</dbReference>
<feature type="transmembrane region" description="Helical" evidence="2">
    <location>
        <begin position="75"/>
        <end position="96"/>
    </location>
</feature>
<comment type="caution">
    <text evidence="4">The sequence shown here is derived from an EMBL/GenBank/DDBJ whole genome shotgun (WGS) entry which is preliminary data.</text>
</comment>
<dbReference type="AlphaFoldDB" id="A0A9W6ZUL6"/>
<dbReference type="Proteomes" id="UP001162640">
    <property type="component" value="Unassembled WGS sequence"/>
</dbReference>
<dbReference type="PANTHER" id="PTHR11319">
    <property type="entry name" value="G PROTEIN-COUPLED RECEPTOR-RELATED"/>
    <property type="match status" value="1"/>
</dbReference>
<evidence type="ECO:0000256" key="2">
    <source>
        <dbReference type="SAM" id="Phobius"/>
    </source>
</evidence>
<dbReference type="GO" id="GO:0008289">
    <property type="term" value="F:lipid binding"/>
    <property type="evidence" value="ECO:0007669"/>
    <property type="project" value="InterPro"/>
</dbReference>
<dbReference type="Pfam" id="PF01852">
    <property type="entry name" value="START"/>
    <property type="match status" value="1"/>
</dbReference>
<keyword evidence="2" id="KW-1133">Transmembrane helix</keyword>